<sequence>MEMPQVRPGSVRSPEPKRRVLAYFANAAEGNLAIQLLTAIGVPNDRLGVTPPDRMEGGYGMILSIGCTDEKQLAKAEGTCRKLGARLHRQRV</sequence>
<name>A0A5B9VXG7_9BACT</name>
<evidence type="ECO:0000313" key="1">
    <source>
        <dbReference type="EMBL" id="QEH32962.1"/>
    </source>
</evidence>
<evidence type="ECO:0000313" key="2">
    <source>
        <dbReference type="Proteomes" id="UP000324233"/>
    </source>
</evidence>
<protein>
    <submittedName>
        <fullName evidence="1">Uncharacterized protein</fullName>
    </submittedName>
</protein>
<dbReference type="AlphaFoldDB" id="A0A5B9VXG7"/>
<gene>
    <name evidence="1" type="ORF">OJF2_14540</name>
</gene>
<dbReference type="Proteomes" id="UP000324233">
    <property type="component" value="Chromosome"/>
</dbReference>
<dbReference type="RefSeq" id="WP_148592522.1">
    <property type="nucleotide sequence ID" value="NZ_CP042997.1"/>
</dbReference>
<dbReference type="OrthoDB" id="283501at2"/>
<dbReference type="KEGG" id="agv:OJF2_14540"/>
<organism evidence="1 2">
    <name type="scientific">Aquisphaera giovannonii</name>
    <dbReference type="NCBI Taxonomy" id="406548"/>
    <lineage>
        <taxon>Bacteria</taxon>
        <taxon>Pseudomonadati</taxon>
        <taxon>Planctomycetota</taxon>
        <taxon>Planctomycetia</taxon>
        <taxon>Isosphaerales</taxon>
        <taxon>Isosphaeraceae</taxon>
        <taxon>Aquisphaera</taxon>
    </lineage>
</organism>
<proteinExistence type="predicted"/>
<accession>A0A5B9VXG7</accession>
<dbReference type="EMBL" id="CP042997">
    <property type="protein sequence ID" value="QEH32962.1"/>
    <property type="molecule type" value="Genomic_DNA"/>
</dbReference>
<keyword evidence="2" id="KW-1185">Reference proteome</keyword>
<reference evidence="1 2" key="1">
    <citation type="submission" date="2019-08" db="EMBL/GenBank/DDBJ databases">
        <title>Deep-cultivation of Planctomycetes and their phenomic and genomic characterization uncovers novel biology.</title>
        <authorList>
            <person name="Wiegand S."/>
            <person name="Jogler M."/>
            <person name="Boedeker C."/>
            <person name="Pinto D."/>
            <person name="Vollmers J."/>
            <person name="Rivas-Marin E."/>
            <person name="Kohn T."/>
            <person name="Peeters S.H."/>
            <person name="Heuer A."/>
            <person name="Rast P."/>
            <person name="Oberbeckmann S."/>
            <person name="Bunk B."/>
            <person name="Jeske O."/>
            <person name="Meyerdierks A."/>
            <person name="Storesund J.E."/>
            <person name="Kallscheuer N."/>
            <person name="Luecker S."/>
            <person name="Lage O.M."/>
            <person name="Pohl T."/>
            <person name="Merkel B.J."/>
            <person name="Hornburger P."/>
            <person name="Mueller R.-W."/>
            <person name="Bruemmer F."/>
            <person name="Labrenz M."/>
            <person name="Spormann A.M."/>
            <person name="Op den Camp H."/>
            <person name="Overmann J."/>
            <person name="Amann R."/>
            <person name="Jetten M.S.M."/>
            <person name="Mascher T."/>
            <person name="Medema M.H."/>
            <person name="Devos D.P."/>
            <person name="Kaster A.-K."/>
            <person name="Ovreas L."/>
            <person name="Rohde M."/>
            <person name="Galperin M.Y."/>
            <person name="Jogler C."/>
        </authorList>
    </citation>
    <scope>NUCLEOTIDE SEQUENCE [LARGE SCALE GENOMIC DNA]</scope>
    <source>
        <strain evidence="1 2">OJF2</strain>
    </source>
</reference>